<dbReference type="InterPro" id="IPR004012">
    <property type="entry name" value="Run_dom"/>
</dbReference>
<evidence type="ECO:0000256" key="25">
    <source>
        <dbReference type="ARBA" id="ARBA00055152"/>
    </source>
</evidence>
<dbReference type="Pfam" id="PF02793">
    <property type="entry name" value="HRM"/>
    <property type="match status" value="1"/>
</dbReference>
<evidence type="ECO:0000256" key="18">
    <source>
        <dbReference type="ARBA" id="ARBA00023136"/>
    </source>
</evidence>
<dbReference type="Gene3D" id="1.20.1070.10">
    <property type="entry name" value="Rhodopsin 7-helix transmembrane proteins"/>
    <property type="match status" value="2"/>
</dbReference>
<feature type="domain" description="RUN" evidence="37">
    <location>
        <begin position="34"/>
        <end position="167"/>
    </location>
</feature>
<sequence>MAAGESQLQRIIRDLQDAVAELTKEYRESGEPITDDSSNLHKFSYKLEYLLQFDQKEKSTFLGTRKDYWDYFSDCLAKIKGANDGIRFVKSIPELKTSLGKGRAFIRYSLVHQRLADTLQQCLMNQRVTSDWYYARSPFLKPHLSVDIISHLYELNEVQFDVASRGHDLDSDWPTFARRTLGSSSPAHLWKPPSRSSSINSLASSFSQQAQEFPCSPDFGLLDESGELFEPVVASVNVSVSGAPGGGGGEGGGGGTVEDLRLELDQAELRQRELLERARQMGEEGAELRQVVEALQAQLDVSLASHDALQRDSAHQRLRLERAGREAGQRAESLAREAESLRAESRAKEAESHEMRAKLEGAEQRNSELLSRLQGAISEKGQQTASYFDSAQKMHELLAQLKEAEREKQEAQRSAEEHAARVGRQGEELRRAESALLESEARLVAVTTSADEDSVRVQELRAALEELQGALPLRDKELQEARSSLAAKEEAQRCHADQKEALESRARVLEEQLRAREEALAASEEHLEQEAQAREGLEVGLREQERKMEEYKVQCGSLMELNSTLLQTVKRKEETALGLAEERAGLRAQLEGATATGEERERRLERENRDLREEQAAVKEALASMQSELRSIGKQISELEVSLAASRRREVELQDQLREQESERVGLLERERAEWEKERAELQERERAEWEKERAEWEKERAEVQERERAEWEKERAELQERERAEWEKERVELQERERAEWEQERAELQEEEREVAVRLSRAEAQLELHLGEVSRLQEEVLGLRTKLRGASEEEAQARSRLEAVEAEKEELRVLGEALKMELEQLNRGHVEELQSCRLKVEVLREESEVLRAESERQASQDLTSLKGHQETLSLELADAREGLHRANTETAELGVAVCALTAEREEARRELKEAGEELQDLRDRLEKAEGRARNLRESHGEEMAAARFQMSSGAMSYQNQIKSASEEVVTLRGQLTAEQEKVRHLEARESELEALNRKHSQLLEEKDSGISERDAVIGQREEELQRLRESLARTEADLFSAQSQCEDLKGKLDVSVAEGESHALKMAAELEDLCRTKSNLEERLIELIRDKDQLWQKSDALEFEQKLRAEEQWWLVDKEARHCLGCQSQFTWLLRRHHCRLCGRIFCYYCSNNFVMTKHSGKKERCCRDCYSQHSAVLERLTQAELGHAAPPPGTGPAPGPAPYTPMPRVTVTDPAPKPDDAVFDIITEEEVNGIYDSDSLSQTTGDSPERESEETQPRASAELDSSTSSNTEDPEEQIPTVQDAEIHLLKSGELTHSVPLTIEEMAQFGDGSRELIIKSSCYSIIAMELAKAGPTISWVFSSEPKSIAFSVVYREGPNTPLEQAKVLIPLTRCESHRETIQGQLKARIPGTYVLIFDNSFSRFIAKKVLYHLTIEKPIIYDGMDGEPPASDTSVLKMLVFYTLVCVTSMALPAWSGLHPECEYIFHLERERLHCLWEISQHDNQSTAGCPPLWDSVVCWPRAEVGQTVHSPCPLVFSLLQNSTGAVSRNCTDTGWTWPHPPYYIACSVEGQIPEESYFTMVKRIYTVGYSASLVVLVIAVTVLLRFRRLRCARNHIHVQLFLSFILKAVAVLVKDAALFNSDDIDHCTLSTVACKASVVFCHYCVMTNFFWLLVEALYLNILLLSLPPPPPEHVHPAGLGCWDVNEDSPYWWIIKGPIVVSIVVNFVLFLNIIRILGQKLNPRLIHFNNSSHYRRLARATLLLIPLFGTHYMVFSFLPDHVHMDVRLYIELCFGSFQVTPMCARRVNPGSDSLDVI</sequence>
<proteinExistence type="inferred from homology"/>
<evidence type="ECO:0000256" key="27">
    <source>
        <dbReference type="ARBA" id="ARBA00071070"/>
    </source>
</evidence>
<dbReference type="FunFam" id="2.60.120.680:FF:000004">
    <property type="entry name" value="FYVE and coiled-coil domain containing 1"/>
    <property type="match status" value="1"/>
</dbReference>
<evidence type="ECO:0000256" key="32">
    <source>
        <dbReference type="SAM" id="MobiDB-lite"/>
    </source>
</evidence>
<evidence type="ECO:0000256" key="24">
    <source>
        <dbReference type="ARBA" id="ARBA00023329"/>
    </source>
</evidence>
<accession>A0A9Q1G8U3</accession>
<keyword evidence="9" id="KW-0479">Metal-binding</keyword>
<dbReference type="GO" id="GO:0005764">
    <property type="term" value="C:lysosome"/>
    <property type="evidence" value="ECO:0007669"/>
    <property type="project" value="UniProtKB-SubCell"/>
</dbReference>
<comment type="caution">
    <text evidence="39">The sequence shown here is derived from an EMBL/GenBank/DDBJ whole genome shotgun (WGS) entry which is preliminary data.</text>
</comment>
<keyword evidence="20" id="KW-0675">Receptor</keyword>
<keyword evidence="19" id="KW-1015">Disulfide bond</keyword>
<evidence type="ECO:0000256" key="10">
    <source>
        <dbReference type="ARBA" id="ARBA00022729"/>
    </source>
</evidence>
<dbReference type="PROSITE" id="PS50227">
    <property type="entry name" value="G_PROTEIN_RECEP_F2_3"/>
    <property type="match status" value="1"/>
</dbReference>
<feature type="domain" description="FYVE-type" evidence="34">
    <location>
        <begin position="1118"/>
        <end position="1176"/>
    </location>
</feature>
<keyword evidence="22" id="KW-0807">Transducer</keyword>
<evidence type="ECO:0000259" key="35">
    <source>
        <dbReference type="PROSITE" id="PS50227"/>
    </source>
</evidence>
<evidence type="ECO:0000256" key="31">
    <source>
        <dbReference type="SAM" id="Coils"/>
    </source>
</evidence>
<keyword evidence="18 33" id="KW-0472">Membrane</keyword>
<dbReference type="PROSITE" id="PS50261">
    <property type="entry name" value="G_PROTEIN_RECEP_F2_4"/>
    <property type="match status" value="1"/>
</dbReference>
<evidence type="ECO:0000256" key="12">
    <source>
        <dbReference type="ARBA" id="ARBA00022771"/>
    </source>
</evidence>
<evidence type="ECO:0000256" key="5">
    <source>
        <dbReference type="ARBA" id="ARBA00005314"/>
    </source>
</evidence>
<dbReference type="OrthoDB" id="660555at2759"/>
<keyword evidence="12 30" id="KW-0863">Zinc-finger</keyword>
<dbReference type="InterPro" id="IPR047337">
    <property type="entry name" value="FYVE_FYCO1"/>
</dbReference>
<feature type="domain" description="G-protein coupled receptors family 2 profile 1" evidence="35">
    <location>
        <begin position="1475"/>
        <end position="1552"/>
    </location>
</feature>
<gene>
    <name evidence="39" type="ORF">SKAU_G00075990</name>
</gene>
<feature type="region of interest" description="Disordered" evidence="32">
    <location>
        <begin position="322"/>
        <end position="363"/>
    </location>
</feature>
<keyword evidence="17 31" id="KW-0175">Coiled coil</keyword>
<keyword evidence="7" id="KW-0597">Phosphoprotein</keyword>
<evidence type="ECO:0000313" key="40">
    <source>
        <dbReference type="Proteomes" id="UP001152622"/>
    </source>
</evidence>
<dbReference type="PROSITE" id="PS50826">
    <property type="entry name" value="RUN"/>
    <property type="match status" value="1"/>
</dbReference>
<keyword evidence="23" id="KW-0458">Lysosome</keyword>
<keyword evidence="16" id="KW-0297">G-protein coupled receptor</keyword>
<feature type="coiled-coil region" evidence="31">
    <location>
        <begin position="450"/>
        <end position="561"/>
    </location>
</feature>
<dbReference type="SUPFAM" id="SSF57903">
    <property type="entry name" value="FYVE/PHD zinc finger"/>
    <property type="match status" value="1"/>
</dbReference>
<feature type="transmembrane region" description="Helical" evidence="33">
    <location>
        <begin position="1566"/>
        <end position="1586"/>
    </location>
</feature>
<evidence type="ECO:0000256" key="4">
    <source>
        <dbReference type="ARBA" id="ARBA00004651"/>
    </source>
</evidence>
<feature type="compositionally biased region" description="Pro residues" evidence="32">
    <location>
        <begin position="1191"/>
        <end position="1207"/>
    </location>
</feature>
<keyword evidence="8 33" id="KW-0812">Transmembrane</keyword>
<dbReference type="CDD" id="cd17698">
    <property type="entry name" value="RUN_FYCO1"/>
    <property type="match status" value="1"/>
</dbReference>
<evidence type="ECO:0000259" key="37">
    <source>
        <dbReference type="PROSITE" id="PS50826"/>
    </source>
</evidence>
<dbReference type="Pfam" id="PF00002">
    <property type="entry name" value="7tm_2"/>
    <property type="match status" value="2"/>
</dbReference>
<dbReference type="InterPro" id="IPR017455">
    <property type="entry name" value="Znf_FYVE-rel"/>
</dbReference>
<keyword evidence="24" id="KW-0968">Cytoplasmic vesicle</keyword>
<evidence type="ECO:0000256" key="3">
    <source>
        <dbReference type="ARBA" id="ARBA00004419"/>
    </source>
</evidence>
<evidence type="ECO:0000256" key="30">
    <source>
        <dbReference type="PROSITE-ProRule" id="PRU00091"/>
    </source>
</evidence>
<organism evidence="39 40">
    <name type="scientific">Synaphobranchus kaupii</name>
    <name type="common">Kaup's arrowtooth eel</name>
    <dbReference type="NCBI Taxonomy" id="118154"/>
    <lineage>
        <taxon>Eukaryota</taxon>
        <taxon>Metazoa</taxon>
        <taxon>Chordata</taxon>
        <taxon>Craniata</taxon>
        <taxon>Vertebrata</taxon>
        <taxon>Euteleostomi</taxon>
        <taxon>Actinopterygii</taxon>
        <taxon>Neopterygii</taxon>
        <taxon>Teleostei</taxon>
        <taxon>Anguilliformes</taxon>
        <taxon>Synaphobranchidae</taxon>
        <taxon>Synaphobranchus</taxon>
    </lineage>
</organism>
<evidence type="ECO:0000256" key="11">
    <source>
        <dbReference type="ARBA" id="ARBA00022753"/>
    </source>
</evidence>
<feature type="coiled-coil region" evidence="31">
    <location>
        <begin position="905"/>
        <end position="1091"/>
    </location>
</feature>
<dbReference type="SUPFAM" id="SSF111418">
    <property type="entry name" value="Hormone receptor domain"/>
    <property type="match status" value="1"/>
</dbReference>
<evidence type="ECO:0000256" key="26">
    <source>
        <dbReference type="ARBA" id="ARBA00055347"/>
    </source>
</evidence>
<evidence type="ECO:0000256" key="7">
    <source>
        <dbReference type="ARBA" id="ARBA00022553"/>
    </source>
</evidence>
<feature type="region of interest" description="Disordered" evidence="32">
    <location>
        <begin position="1236"/>
        <end position="1280"/>
    </location>
</feature>
<keyword evidence="6" id="KW-1003">Cell membrane</keyword>
<dbReference type="InterPro" id="IPR001879">
    <property type="entry name" value="GPCR_2_extracellular_dom"/>
</dbReference>
<dbReference type="FunFam" id="4.10.1240.10:FF:000014">
    <property type="entry name" value="Growth hormone-releasing hormone receptor 2"/>
    <property type="match status" value="1"/>
</dbReference>
<feature type="domain" description="GOLD" evidence="38">
    <location>
        <begin position="1301"/>
        <end position="1416"/>
    </location>
</feature>
<keyword evidence="40" id="KW-1185">Reference proteome</keyword>
<dbReference type="InterPro" id="IPR036445">
    <property type="entry name" value="GPCR_2_extracell_dom_sf"/>
</dbReference>
<dbReference type="InterPro" id="IPR047336">
    <property type="entry name" value="RUN_FYCO1"/>
</dbReference>
<evidence type="ECO:0000256" key="6">
    <source>
        <dbReference type="ARBA" id="ARBA00022475"/>
    </source>
</evidence>
<evidence type="ECO:0000256" key="2">
    <source>
        <dbReference type="ARBA" id="ARBA00004371"/>
    </source>
</evidence>
<evidence type="ECO:0000259" key="38">
    <source>
        <dbReference type="PROSITE" id="PS50866"/>
    </source>
</evidence>
<dbReference type="PROSITE" id="PS50178">
    <property type="entry name" value="ZF_FYVE"/>
    <property type="match status" value="1"/>
</dbReference>
<evidence type="ECO:0000256" key="13">
    <source>
        <dbReference type="ARBA" id="ARBA00022833"/>
    </source>
</evidence>
<evidence type="ECO:0000256" key="20">
    <source>
        <dbReference type="ARBA" id="ARBA00023170"/>
    </source>
</evidence>
<dbReference type="Gene3D" id="3.30.40.10">
    <property type="entry name" value="Zinc/RING finger domain, C3HC4 (zinc finger)"/>
    <property type="match status" value="1"/>
</dbReference>
<dbReference type="Proteomes" id="UP001152622">
    <property type="component" value="Chromosome 2"/>
</dbReference>
<feature type="transmembrane region" description="Helical" evidence="33">
    <location>
        <begin position="1694"/>
        <end position="1718"/>
    </location>
</feature>
<keyword evidence="13" id="KW-0862">Zinc</keyword>
<dbReference type="Gene3D" id="1.20.58.900">
    <property type="match status" value="1"/>
</dbReference>
<dbReference type="FunFam" id="3.30.40.10:FF:000341">
    <property type="entry name" value="FYVE and coiled-coil domain containing 1"/>
    <property type="match status" value="1"/>
</dbReference>
<evidence type="ECO:0000256" key="8">
    <source>
        <dbReference type="ARBA" id="ARBA00022692"/>
    </source>
</evidence>
<evidence type="ECO:0000256" key="15">
    <source>
        <dbReference type="ARBA" id="ARBA00022990"/>
    </source>
</evidence>
<evidence type="ECO:0000256" key="16">
    <source>
        <dbReference type="ARBA" id="ARBA00023040"/>
    </source>
</evidence>
<evidence type="ECO:0000256" key="19">
    <source>
        <dbReference type="ARBA" id="ARBA00023157"/>
    </source>
</evidence>
<dbReference type="SUPFAM" id="SSF140741">
    <property type="entry name" value="RUN domain-like"/>
    <property type="match status" value="1"/>
</dbReference>
<feature type="transmembrane region" description="Helical" evidence="33">
    <location>
        <begin position="1738"/>
        <end position="1759"/>
    </location>
</feature>
<dbReference type="Pfam" id="PF02759">
    <property type="entry name" value="RUN"/>
    <property type="match status" value="1"/>
</dbReference>
<dbReference type="InterPro" id="IPR017981">
    <property type="entry name" value="GPCR_2-like_7TM"/>
</dbReference>
<comment type="similarity">
    <text evidence="5">Belongs to the G-protein coupled receptor 2 family.</text>
</comment>
<comment type="subcellular location">
    <subcellularLocation>
        <location evidence="4">Cell membrane</location>
        <topology evidence="4">Multi-pass membrane protein</topology>
    </subcellularLocation>
    <subcellularLocation>
        <location evidence="3">Cytoplasmic vesicle</location>
        <location evidence="3">Autophagosome</location>
    </subcellularLocation>
    <subcellularLocation>
        <location evidence="1">Endosome</location>
    </subcellularLocation>
    <subcellularLocation>
        <location evidence="2">Lysosome</location>
    </subcellularLocation>
</comment>
<feature type="domain" description="G-protein coupled receptors family 2 profile 2" evidence="36">
    <location>
        <begin position="1563"/>
        <end position="1779"/>
    </location>
</feature>
<keyword evidence="14 33" id="KW-1133">Transmembrane helix</keyword>
<dbReference type="EMBL" id="JAINUF010000002">
    <property type="protein sequence ID" value="KAJ8377019.1"/>
    <property type="molecule type" value="Genomic_DNA"/>
</dbReference>
<keyword evidence="11" id="KW-0967">Endosome</keyword>
<dbReference type="GO" id="GO:1901098">
    <property type="term" value="P:positive regulation of autophagosome maturation"/>
    <property type="evidence" value="ECO:0007669"/>
    <property type="project" value="TreeGrafter"/>
</dbReference>
<feature type="compositionally biased region" description="Basic and acidic residues" evidence="32">
    <location>
        <begin position="1249"/>
        <end position="1258"/>
    </location>
</feature>
<dbReference type="PRINTS" id="PR00249">
    <property type="entry name" value="GPCRSECRETIN"/>
</dbReference>
<dbReference type="InterPro" id="IPR013083">
    <property type="entry name" value="Znf_RING/FYVE/PHD"/>
</dbReference>
<evidence type="ECO:0000256" key="23">
    <source>
        <dbReference type="ARBA" id="ARBA00023228"/>
    </source>
</evidence>
<dbReference type="InterPro" id="IPR017983">
    <property type="entry name" value="GPCR_2_secretin-like_CS"/>
</dbReference>
<dbReference type="InterPro" id="IPR000832">
    <property type="entry name" value="GPCR_2_secretin-like"/>
</dbReference>
<dbReference type="SMART" id="SM00064">
    <property type="entry name" value="FYVE"/>
    <property type="match status" value="1"/>
</dbReference>
<evidence type="ECO:0000256" key="1">
    <source>
        <dbReference type="ARBA" id="ARBA00004177"/>
    </source>
</evidence>
<dbReference type="GO" id="GO:0040008">
    <property type="term" value="P:regulation of growth"/>
    <property type="evidence" value="ECO:0007669"/>
    <property type="project" value="UniProtKB-ARBA"/>
</dbReference>
<feature type="compositionally biased region" description="Basic and acidic residues" evidence="32">
    <location>
        <begin position="597"/>
        <end position="611"/>
    </location>
</feature>
<feature type="region of interest" description="Disordered" evidence="32">
    <location>
        <begin position="591"/>
        <end position="611"/>
    </location>
</feature>
<dbReference type="InterPro" id="IPR009038">
    <property type="entry name" value="GOLD_dom"/>
</dbReference>
<dbReference type="FunFam" id="1.20.58.900:FF:000010">
    <property type="entry name" value="FYVE and coiled-coil domain containing 1"/>
    <property type="match status" value="1"/>
</dbReference>
<keyword evidence="21" id="KW-0325">Glycoprotein</keyword>
<evidence type="ECO:0000256" key="17">
    <source>
        <dbReference type="ARBA" id="ARBA00023054"/>
    </source>
</evidence>
<keyword evidence="15" id="KW-0007">Acetylation</keyword>
<dbReference type="PROSITE" id="PS00649">
    <property type="entry name" value="G_PROTEIN_RECEP_F2_1"/>
    <property type="match status" value="1"/>
</dbReference>
<dbReference type="Gene3D" id="2.60.120.680">
    <property type="entry name" value="GOLD domain"/>
    <property type="match status" value="1"/>
</dbReference>
<evidence type="ECO:0000256" key="29">
    <source>
        <dbReference type="ARBA" id="ARBA00079039"/>
    </source>
</evidence>
<evidence type="ECO:0000256" key="14">
    <source>
        <dbReference type="ARBA" id="ARBA00022989"/>
    </source>
</evidence>
<evidence type="ECO:0000313" key="39">
    <source>
        <dbReference type="EMBL" id="KAJ8377019.1"/>
    </source>
</evidence>
<dbReference type="GO" id="GO:0072383">
    <property type="term" value="P:plus-end-directed vesicle transport along microtubule"/>
    <property type="evidence" value="ECO:0007669"/>
    <property type="project" value="TreeGrafter"/>
</dbReference>
<dbReference type="Gene3D" id="4.10.1240.10">
    <property type="entry name" value="GPCR, family 2, extracellular hormone receptor domain"/>
    <property type="match status" value="1"/>
</dbReference>
<dbReference type="SUPFAM" id="SSF101576">
    <property type="entry name" value="Supernatant protein factor (SPF), C-terminal domain"/>
    <property type="match status" value="1"/>
</dbReference>
<keyword evidence="10" id="KW-0732">Signal</keyword>
<dbReference type="GO" id="GO:0005776">
    <property type="term" value="C:autophagosome"/>
    <property type="evidence" value="ECO:0007669"/>
    <property type="project" value="UniProtKB-SubCell"/>
</dbReference>
<comment type="function">
    <text evidence="26">Receptor for GRF, coupled to G proteins which activate adenylyl cyclase. Stimulates somatotroph cell growth, growth hormone gene transcription and growth hormone secretion.</text>
</comment>
<evidence type="ECO:0000256" key="33">
    <source>
        <dbReference type="SAM" id="Phobius"/>
    </source>
</evidence>
<evidence type="ECO:0000259" key="34">
    <source>
        <dbReference type="PROSITE" id="PS50178"/>
    </source>
</evidence>
<dbReference type="GO" id="GO:0005770">
    <property type="term" value="C:late endosome"/>
    <property type="evidence" value="ECO:0007669"/>
    <property type="project" value="TreeGrafter"/>
</dbReference>
<name>A0A9Q1G8U3_SYNKA</name>
<dbReference type="PANTHER" id="PTHR46753">
    <property type="entry name" value="FYVE AND COILED-COIL DOMAIN-CONTAINING PROTEIN 1"/>
    <property type="match status" value="1"/>
</dbReference>
<protein>
    <recommendedName>
        <fullName evidence="28">FYVE and coiled-coil domain-containing protein 1</fullName>
    </recommendedName>
    <alternativeName>
        <fullName evidence="29">Growth hormone-releasing factor receptor</fullName>
    </alternativeName>
    <alternativeName>
        <fullName evidence="27">Growth hormone-releasing hormone receptor</fullName>
    </alternativeName>
</protein>
<evidence type="ECO:0000259" key="36">
    <source>
        <dbReference type="PROSITE" id="PS50261"/>
    </source>
</evidence>
<dbReference type="InterPro" id="IPR000306">
    <property type="entry name" value="Znf_FYVE"/>
</dbReference>
<dbReference type="Pfam" id="PF01363">
    <property type="entry name" value="FYVE"/>
    <property type="match status" value="1"/>
</dbReference>
<feature type="coiled-coil region" evidence="31">
    <location>
        <begin position="257"/>
        <end position="298"/>
    </location>
</feature>
<evidence type="ECO:0000256" key="21">
    <source>
        <dbReference type="ARBA" id="ARBA00023180"/>
    </source>
</evidence>
<feature type="region of interest" description="Disordered" evidence="32">
    <location>
        <begin position="1188"/>
        <end position="1222"/>
    </location>
</feature>
<dbReference type="GO" id="GO:0008270">
    <property type="term" value="F:zinc ion binding"/>
    <property type="evidence" value="ECO:0007669"/>
    <property type="project" value="UniProtKB-KW"/>
</dbReference>
<evidence type="ECO:0000256" key="28">
    <source>
        <dbReference type="ARBA" id="ARBA00073225"/>
    </source>
</evidence>
<dbReference type="GO" id="GO:0007166">
    <property type="term" value="P:cell surface receptor signaling pathway"/>
    <property type="evidence" value="ECO:0007669"/>
    <property type="project" value="InterPro"/>
</dbReference>
<dbReference type="InterPro" id="IPR037213">
    <property type="entry name" value="Run_dom_sf"/>
</dbReference>
<evidence type="ECO:0000256" key="22">
    <source>
        <dbReference type="ARBA" id="ARBA00023224"/>
    </source>
</evidence>
<reference evidence="39" key="1">
    <citation type="journal article" date="2023" name="Science">
        <title>Genome structures resolve the early diversification of teleost fishes.</title>
        <authorList>
            <person name="Parey E."/>
            <person name="Louis A."/>
            <person name="Montfort J."/>
            <person name="Bouchez O."/>
            <person name="Roques C."/>
            <person name="Iampietro C."/>
            <person name="Lluch J."/>
            <person name="Castinel A."/>
            <person name="Donnadieu C."/>
            <person name="Desvignes T."/>
            <person name="Floi Bucao C."/>
            <person name="Jouanno E."/>
            <person name="Wen M."/>
            <person name="Mejri S."/>
            <person name="Dirks R."/>
            <person name="Jansen H."/>
            <person name="Henkel C."/>
            <person name="Chen W.J."/>
            <person name="Zahm M."/>
            <person name="Cabau C."/>
            <person name="Klopp C."/>
            <person name="Thompson A.W."/>
            <person name="Robinson-Rechavi M."/>
            <person name="Braasch I."/>
            <person name="Lecointre G."/>
            <person name="Bobe J."/>
            <person name="Postlethwait J.H."/>
            <person name="Berthelot C."/>
            <person name="Roest Crollius H."/>
            <person name="Guiguen Y."/>
        </authorList>
    </citation>
    <scope>NUCLEOTIDE SEQUENCE</scope>
    <source>
        <strain evidence="39">WJC10195</strain>
    </source>
</reference>
<dbReference type="InterPro" id="IPR036598">
    <property type="entry name" value="GOLD_dom_sf"/>
</dbReference>
<comment type="function">
    <text evidence="25">May mediate microtubule plus end-directed vesicle transport.</text>
</comment>
<dbReference type="PANTHER" id="PTHR46753:SF2">
    <property type="entry name" value="FYVE AND COILED-COIL DOMAIN-CONTAINING PROTEIN 1"/>
    <property type="match status" value="1"/>
</dbReference>
<dbReference type="PROSITE" id="PS50866">
    <property type="entry name" value="GOLD"/>
    <property type="match status" value="1"/>
</dbReference>
<dbReference type="GO" id="GO:0051240">
    <property type="term" value="P:positive regulation of multicellular organismal process"/>
    <property type="evidence" value="ECO:0007669"/>
    <property type="project" value="UniProtKB-ARBA"/>
</dbReference>
<dbReference type="InterPro" id="IPR011011">
    <property type="entry name" value="Znf_FYVE_PHD"/>
</dbReference>
<dbReference type="GO" id="GO:0016520">
    <property type="term" value="F:growth hormone-releasing hormone receptor activity"/>
    <property type="evidence" value="ECO:0007669"/>
    <property type="project" value="UniProtKB-ARBA"/>
</dbReference>
<feature type="region of interest" description="Disordered" evidence="32">
    <location>
        <begin position="404"/>
        <end position="428"/>
    </location>
</feature>
<dbReference type="SMART" id="SM00008">
    <property type="entry name" value="HormR"/>
    <property type="match status" value="1"/>
</dbReference>
<dbReference type="CDD" id="cd15726">
    <property type="entry name" value="FYVE_FYCO1"/>
    <property type="match status" value="1"/>
</dbReference>
<evidence type="ECO:0000256" key="9">
    <source>
        <dbReference type="ARBA" id="ARBA00022723"/>
    </source>
</evidence>
<dbReference type="GO" id="GO:0005886">
    <property type="term" value="C:plasma membrane"/>
    <property type="evidence" value="ECO:0007669"/>
    <property type="project" value="UniProtKB-SubCell"/>
</dbReference>